<dbReference type="InterPro" id="IPR013083">
    <property type="entry name" value="Znf_RING/FYVE/PHD"/>
</dbReference>
<dbReference type="SUPFAM" id="SSF144232">
    <property type="entry name" value="HIT/MYND zinc finger-like"/>
    <property type="match status" value="1"/>
</dbReference>
<keyword evidence="2 4" id="KW-0863">Zinc-finger</keyword>
<dbReference type="InterPro" id="IPR011990">
    <property type="entry name" value="TPR-like_helical_dom_sf"/>
</dbReference>
<keyword evidence="1" id="KW-0479">Metal-binding</keyword>
<sequence>MSDGNAVDKLCCASCGIEEVDDIKLKECADCDLVRYCSNGCQREHKLQHEEAYKKRATELRDELLFKQPESSHRGDCPICMIPLQLDLSKSSMAMCCSKTICNGCNYANQKREFEGKLQHTCPFCRKALTFSNEEHDKQRMKRIEANDPAAMYQEGFKQDGKGDYSSAFEYYTKAAQLGDAEAHYQLSILYHHGHGIEKDCGRQIRHLEEAAIGGHPGARYNLGCIEWNDNKERAVKYFIIAATQGLINQSNI</sequence>
<protein>
    <recommendedName>
        <fullName evidence="9">MYND-type domain-containing protein</fullName>
    </recommendedName>
</protein>
<evidence type="ECO:0008006" key="9">
    <source>
        <dbReference type="Google" id="ProtNLM"/>
    </source>
</evidence>
<dbReference type="Gene3D" id="6.10.140.2220">
    <property type="match status" value="1"/>
</dbReference>
<dbReference type="InterPro" id="IPR006597">
    <property type="entry name" value="Sel1-like"/>
</dbReference>
<dbReference type="Proteomes" id="UP001224775">
    <property type="component" value="Unassembled WGS sequence"/>
</dbReference>
<dbReference type="Pfam" id="PF01753">
    <property type="entry name" value="zf-MYND"/>
    <property type="match status" value="1"/>
</dbReference>
<evidence type="ECO:0000313" key="7">
    <source>
        <dbReference type="EMBL" id="KAK1733642.1"/>
    </source>
</evidence>
<dbReference type="SMART" id="SM00671">
    <property type="entry name" value="SEL1"/>
    <property type="match status" value="3"/>
</dbReference>
<dbReference type="PANTHER" id="PTHR45011">
    <property type="entry name" value="DAP3-BINDING CELL DEATH ENHANCER 1"/>
    <property type="match status" value="1"/>
</dbReference>
<feature type="domain" description="MYND-type" evidence="6">
    <location>
        <begin position="12"/>
        <end position="77"/>
    </location>
</feature>
<evidence type="ECO:0000313" key="8">
    <source>
        <dbReference type="Proteomes" id="UP001224775"/>
    </source>
</evidence>
<dbReference type="SUPFAM" id="SSF57850">
    <property type="entry name" value="RING/U-box"/>
    <property type="match status" value="1"/>
</dbReference>
<dbReference type="InterPro" id="IPR052748">
    <property type="entry name" value="ISR_Activator"/>
</dbReference>
<organism evidence="7 8">
    <name type="scientific">Skeletonema marinoi</name>
    <dbReference type="NCBI Taxonomy" id="267567"/>
    <lineage>
        <taxon>Eukaryota</taxon>
        <taxon>Sar</taxon>
        <taxon>Stramenopiles</taxon>
        <taxon>Ochrophyta</taxon>
        <taxon>Bacillariophyta</taxon>
        <taxon>Coscinodiscophyceae</taxon>
        <taxon>Thalassiosirophycidae</taxon>
        <taxon>Thalassiosirales</taxon>
        <taxon>Skeletonemataceae</taxon>
        <taxon>Skeletonema</taxon>
        <taxon>Skeletonema marinoi-dohrnii complex</taxon>
    </lineage>
</organism>
<feature type="domain" description="RING-type" evidence="5">
    <location>
        <begin position="77"/>
        <end position="126"/>
    </location>
</feature>
<evidence type="ECO:0000256" key="2">
    <source>
        <dbReference type="ARBA" id="ARBA00022771"/>
    </source>
</evidence>
<evidence type="ECO:0000256" key="3">
    <source>
        <dbReference type="ARBA" id="ARBA00022833"/>
    </source>
</evidence>
<dbReference type="PANTHER" id="PTHR45011:SF1">
    <property type="entry name" value="DAP3-BINDING CELL DEATH ENHANCER 1"/>
    <property type="match status" value="1"/>
</dbReference>
<evidence type="ECO:0000259" key="5">
    <source>
        <dbReference type="PROSITE" id="PS50089"/>
    </source>
</evidence>
<evidence type="ECO:0000259" key="6">
    <source>
        <dbReference type="PROSITE" id="PS50865"/>
    </source>
</evidence>
<dbReference type="Gene3D" id="1.25.40.10">
    <property type="entry name" value="Tetratricopeptide repeat domain"/>
    <property type="match status" value="1"/>
</dbReference>
<dbReference type="EMBL" id="JATAAI010000046">
    <property type="protein sequence ID" value="KAK1733642.1"/>
    <property type="molecule type" value="Genomic_DNA"/>
</dbReference>
<keyword evidence="8" id="KW-1185">Reference proteome</keyword>
<dbReference type="AlphaFoldDB" id="A0AAD8XUB3"/>
<evidence type="ECO:0000256" key="4">
    <source>
        <dbReference type="PROSITE-ProRule" id="PRU00134"/>
    </source>
</evidence>
<keyword evidence="3" id="KW-0862">Zinc</keyword>
<dbReference type="PROSITE" id="PS50089">
    <property type="entry name" value="ZF_RING_2"/>
    <property type="match status" value="1"/>
</dbReference>
<dbReference type="InterPro" id="IPR002893">
    <property type="entry name" value="Znf_MYND"/>
</dbReference>
<dbReference type="GO" id="GO:0008270">
    <property type="term" value="F:zinc ion binding"/>
    <property type="evidence" value="ECO:0007669"/>
    <property type="project" value="UniProtKB-KW"/>
</dbReference>
<name>A0AAD8XUB3_9STRA</name>
<dbReference type="Gene3D" id="3.30.40.10">
    <property type="entry name" value="Zinc/RING finger domain, C3HC4 (zinc finger)"/>
    <property type="match status" value="1"/>
</dbReference>
<reference evidence="7" key="1">
    <citation type="submission" date="2023-06" db="EMBL/GenBank/DDBJ databases">
        <title>Survivors Of The Sea: Transcriptome response of Skeletonema marinoi to long-term dormancy.</title>
        <authorList>
            <person name="Pinder M.I.M."/>
            <person name="Kourtchenko O."/>
            <person name="Robertson E.K."/>
            <person name="Larsson T."/>
            <person name="Maumus F."/>
            <person name="Osuna-Cruz C.M."/>
            <person name="Vancaester E."/>
            <person name="Stenow R."/>
            <person name="Vandepoele K."/>
            <person name="Ploug H."/>
            <person name="Bruchert V."/>
            <person name="Godhe A."/>
            <person name="Topel M."/>
        </authorList>
    </citation>
    <scope>NUCLEOTIDE SEQUENCE</scope>
    <source>
        <strain evidence="7">R05AC</strain>
    </source>
</reference>
<evidence type="ECO:0000256" key="1">
    <source>
        <dbReference type="ARBA" id="ARBA00022723"/>
    </source>
</evidence>
<gene>
    <name evidence="7" type="ORF">QTG54_015685</name>
</gene>
<dbReference type="Pfam" id="PF08238">
    <property type="entry name" value="Sel1"/>
    <property type="match status" value="3"/>
</dbReference>
<comment type="caution">
    <text evidence="7">The sequence shown here is derived from an EMBL/GenBank/DDBJ whole genome shotgun (WGS) entry which is preliminary data.</text>
</comment>
<dbReference type="SUPFAM" id="SSF81901">
    <property type="entry name" value="HCP-like"/>
    <property type="match status" value="1"/>
</dbReference>
<proteinExistence type="predicted"/>
<dbReference type="InterPro" id="IPR001841">
    <property type="entry name" value="Znf_RING"/>
</dbReference>
<dbReference type="GO" id="GO:0005737">
    <property type="term" value="C:cytoplasm"/>
    <property type="evidence" value="ECO:0007669"/>
    <property type="project" value="UniProtKB-ARBA"/>
</dbReference>
<accession>A0AAD8XUB3</accession>
<dbReference type="PROSITE" id="PS50865">
    <property type="entry name" value="ZF_MYND_2"/>
    <property type="match status" value="1"/>
</dbReference>